<name>A0A479ZPL6_PLAAG</name>
<reference evidence="2" key="1">
    <citation type="submission" date="2019-02" db="EMBL/GenBank/DDBJ databases">
        <title>Draft genome sequence of Planktothrix agardhii NIES-905.</title>
        <authorList>
            <person name="Yamaguchi H."/>
            <person name="Suzuki S."/>
            <person name="Kawachi M."/>
        </authorList>
    </citation>
    <scope>NUCLEOTIDE SEQUENCE [LARGE SCALE GENOMIC DNA]</scope>
    <source>
        <strain evidence="2">CCAP 1459/11A</strain>
    </source>
</reference>
<organism evidence="1 2">
    <name type="scientific">Planktothrix agardhii CCAP 1459/11A</name>
    <dbReference type="NCBI Taxonomy" id="282420"/>
    <lineage>
        <taxon>Bacteria</taxon>
        <taxon>Bacillati</taxon>
        <taxon>Cyanobacteriota</taxon>
        <taxon>Cyanophyceae</taxon>
        <taxon>Oscillatoriophycideae</taxon>
        <taxon>Oscillatoriales</taxon>
        <taxon>Microcoleaceae</taxon>
        <taxon>Planktothrix</taxon>
    </lineage>
</organism>
<dbReference type="EMBL" id="BJCD01000011">
    <property type="protein sequence ID" value="GCL34640.1"/>
    <property type="molecule type" value="Genomic_DNA"/>
</dbReference>
<dbReference type="RefSeq" id="WP_141292865.1">
    <property type="nucleotide sequence ID" value="NZ_BJCD01000011.1"/>
</dbReference>
<proteinExistence type="predicted"/>
<protein>
    <submittedName>
        <fullName evidence="1">Uncharacterized protein</fullName>
    </submittedName>
</protein>
<sequence>MTINYENINTITEICDKKSLTNPDNFIITLNRLLELTEIDPDLPEQSYNRLSKCWGVICFTVRDVREWGLDAIQDKPDHVSIINVPNPETHGKEAKYIASKLAKKSRLFLDRLNNPIINKK</sequence>
<evidence type="ECO:0000313" key="2">
    <source>
        <dbReference type="Proteomes" id="UP000299794"/>
    </source>
</evidence>
<accession>A0A479ZPL6</accession>
<comment type="caution">
    <text evidence="1">The sequence shown here is derived from an EMBL/GenBank/DDBJ whole genome shotgun (WGS) entry which is preliminary data.</text>
</comment>
<evidence type="ECO:0000313" key="1">
    <source>
        <dbReference type="EMBL" id="GCL34640.1"/>
    </source>
</evidence>
<dbReference type="AlphaFoldDB" id="A0A479ZPL6"/>
<dbReference type="Proteomes" id="UP000299794">
    <property type="component" value="Unassembled WGS sequence"/>
</dbReference>
<gene>
    <name evidence="1" type="ORF">PA905_31400</name>
</gene>